<dbReference type="EMBL" id="NESQ01000117">
    <property type="protein sequence ID" value="PUU78536.1"/>
    <property type="molecule type" value="Genomic_DNA"/>
</dbReference>
<dbReference type="GO" id="GO:0001716">
    <property type="term" value="F:L-amino-acid oxidase activity"/>
    <property type="evidence" value="ECO:0007669"/>
    <property type="project" value="TreeGrafter"/>
</dbReference>
<dbReference type="STRING" id="42251.A0A2T6ZST6"/>
<proteinExistence type="predicted"/>
<dbReference type="PANTHER" id="PTHR10742:SF342">
    <property type="entry name" value="AMINE OXIDASE"/>
    <property type="match status" value="1"/>
</dbReference>
<dbReference type="InterPro" id="IPR002937">
    <property type="entry name" value="Amino_oxidase"/>
</dbReference>
<dbReference type="OrthoDB" id="7777654at2759"/>
<dbReference type="PANTHER" id="PTHR10742">
    <property type="entry name" value="FLAVIN MONOAMINE OXIDASE"/>
    <property type="match status" value="1"/>
</dbReference>
<dbReference type="Pfam" id="PF01593">
    <property type="entry name" value="Amino_oxidase"/>
    <property type="match status" value="1"/>
</dbReference>
<dbReference type="InterPro" id="IPR036188">
    <property type="entry name" value="FAD/NAD-bd_sf"/>
</dbReference>
<accession>A0A2T6ZST6</accession>
<evidence type="ECO:0000313" key="3">
    <source>
        <dbReference type="Proteomes" id="UP000244722"/>
    </source>
</evidence>
<organism evidence="2 3">
    <name type="scientific">Tuber borchii</name>
    <name type="common">White truffle</name>
    <dbReference type="NCBI Taxonomy" id="42251"/>
    <lineage>
        <taxon>Eukaryota</taxon>
        <taxon>Fungi</taxon>
        <taxon>Dikarya</taxon>
        <taxon>Ascomycota</taxon>
        <taxon>Pezizomycotina</taxon>
        <taxon>Pezizomycetes</taxon>
        <taxon>Pezizales</taxon>
        <taxon>Tuberaceae</taxon>
        <taxon>Tuber</taxon>
    </lineage>
</organism>
<keyword evidence="3" id="KW-1185">Reference proteome</keyword>
<evidence type="ECO:0000313" key="2">
    <source>
        <dbReference type="EMBL" id="PUU78536.1"/>
    </source>
</evidence>
<name>A0A2T6ZST6_TUBBO</name>
<dbReference type="Gene3D" id="1.10.10.1620">
    <property type="match status" value="1"/>
</dbReference>
<reference evidence="2 3" key="1">
    <citation type="submission" date="2017-04" db="EMBL/GenBank/DDBJ databases">
        <title>Draft genome sequence of Tuber borchii Vittad., a whitish edible truffle.</title>
        <authorList>
            <consortium name="DOE Joint Genome Institute"/>
            <person name="Murat C."/>
            <person name="Kuo A."/>
            <person name="Barry K.W."/>
            <person name="Clum A."/>
            <person name="Dockter R.B."/>
            <person name="Fauchery L."/>
            <person name="Iotti M."/>
            <person name="Kohler A."/>
            <person name="Labutti K."/>
            <person name="Lindquist E.A."/>
            <person name="Lipzen A."/>
            <person name="Ohm R.A."/>
            <person name="Wang M."/>
            <person name="Grigoriev I.V."/>
            <person name="Zambonelli A."/>
            <person name="Martin F.M."/>
        </authorList>
    </citation>
    <scope>NUCLEOTIDE SEQUENCE [LARGE SCALE GENOMIC DNA]</scope>
    <source>
        <strain evidence="2 3">Tbo3840</strain>
    </source>
</reference>
<dbReference type="InterPro" id="IPR050281">
    <property type="entry name" value="Flavin_monoamine_oxidase"/>
</dbReference>
<dbReference type="SUPFAM" id="SSF54373">
    <property type="entry name" value="FAD-linked reductases, C-terminal domain"/>
    <property type="match status" value="1"/>
</dbReference>
<dbReference type="Proteomes" id="UP000244722">
    <property type="component" value="Unassembled WGS sequence"/>
</dbReference>
<gene>
    <name evidence="2" type="ORF">B9Z19DRAFT_1101308</name>
</gene>
<dbReference type="Gene3D" id="3.50.50.60">
    <property type="entry name" value="FAD/NAD(P)-binding domain"/>
    <property type="match status" value="1"/>
</dbReference>
<dbReference type="Gene3D" id="3.90.660.10">
    <property type="match status" value="2"/>
</dbReference>
<dbReference type="GO" id="GO:0009063">
    <property type="term" value="P:amino acid catabolic process"/>
    <property type="evidence" value="ECO:0007669"/>
    <property type="project" value="TreeGrafter"/>
</dbReference>
<evidence type="ECO:0000259" key="1">
    <source>
        <dbReference type="Pfam" id="PF01593"/>
    </source>
</evidence>
<sequence length="511" mass="57751">MQLDRFGLQYEIIEASGRHGGRVYTYHFETPETPNFHNYYDVGAMRFPRTKIMDAVFKLFGELDLDKDGKIIKYIMNAPGNIQLFNDKYLTFTYTKPNGEVLMGVEALLADAYDPFKEKLVENFEKGWEYLMEYDNHSARTYLGQVKGYPFSVIAWMETMDSSTLSYDLAFSETVIDSLDFDYPSGPNNPSGTVMEWACVDGGTQVVTDRMAEKINIKPLFNCRVTAIAMDDPTSHNPGMKISVQGHPEYEGKRYSHVIATAPLSCMRAMDLDQAGLDYAQNQALRCLGYGAAIKVGIKFKTRWWEKTSTPTMLGGVSSTDRPSRIVVYPSYGFDDPQDANGVLMASYCWTQDALRLGSLIKGKGTEEEKILLDIIYKDLAEIHGQEPQWYKDQTVDYHAHDWYHDQYSIGGKHPVAYASFGPGQFSNLYTELTKPAAKGNLHFAGEATSTHHAWIVGALESVDRAIYEVFVKEQRDDLIEEHAKNWEEGEVEQGYQAALQCLRGILGLYS</sequence>
<feature type="domain" description="Amine oxidase" evidence="1">
    <location>
        <begin position="2"/>
        <end position="462"/>
    </location>
</feature>
<comment type="caution">
    <text evidence="2">The sequence shown here is derived from an EMBL/GenBank/DDBJ whole genome shotgun (WGS) entry which is preliminary data.</text>
</comment>
<dbReference type="AlphaFoldDB" id="A0A2T6ZST6"/>
<protein>
    <recommendedName>
        <fullName evidence="1">Amine oxidase domain-containing protein</fullName>
    </recommendedName>
</protein>
<dbReference type="SUPFAM" id="SSF51905">
    <property type="entry name" value="FAD/NAD(P)-binding domain"/>
    <property type="match status" value="1"/>
</dbReference>